<keyword evidence="3" id="KW-0496">Mitochondrion</keyword>
<comment type="subcellular location">
    <subcellularLocation>
        <location evidence="1">Mitochondrion</location>
    </subcellularLocation>
</comment>
<gene>
    <name evidence="4" type="ORF">SI65_06841</name>
</gene>
<accession>A0A1E3BAP0</accession>
<dbReference type="AlphaFoldDB" id="A0A1E3BAP0"/>
<dbReference type="Pfam" id="PF12921">
    <property type="entry name" value="ATP13"/>
    <property type="match status" value="1"/>
</dbReference>
<keyword evidence="5" id="KW-1185">Reference proteome</keyword>
<comment type="caution">
    <text evidence="4">The sequence shown here is derived from an EMBL/GenBank/DDBJ whole genome shotgun (WGS) entry which is preliminary data.</text>
</comment>
<keyword evidence="2" id="KW-0809">Transit peptide</keyword>
<evidence type="ECO:0000256" key="3">
    <source>
        <dbReference type="ARBA" id="ARBA00023128"/>
    </source>
</evidence>
<dbReference type="OrthoDB" id="185373at2759"/>
<organism evidence="4 5">
    <name type="scientific">Aspergillus cristatus</name>
    <name type="common">Chinese Fuzhuan brick tea-fermentation fungus</name>
    <name type="synonym">Eurotium cristatum</name>
    <dbReference type="NCBI Taxonomy" id="573508"/>
    <lineage>
        <taxon>Eukaryota</taxon>
        <taxon>Fungi</taxon>
        <taxon>Dikarya</taxon>
        <taxon>Ascomycota</taxon>
        <taxon>Pezizomycotina</taxon>
        <taxon>Eurotiomycetes</taxon>
        <taxon>Eurotiomycetidae</taxon>
        <taxon>Eurotiales</taxon>
        <taxon>Aspergillaceae</taxon>
        <taxon>Aspergillus</taxon>
        <taxon>Aspergillus subgen. Aspergillus</taxon>
    </lineage>
</organism>
<evidence type="ECO:0000256" key="1">
    <source>
        <dbReference type="ARBA" id="ARBA00004173"/>
    </source>
</evidence>
<evidence type="ECO:0000256" key="2">
    <source>
        <dbReference type="ARBA" id="ARBA00022946"/>
    </source>
</evidence>
<dbReference type="GO" id="GO:0005739">
    <property type="term" value="C:mitochondrion"/>
    <property type="evidence" value="ECO:0007669"/>
    <property type="project" value="UniProtKB-SubCell"/>
</dbReference>
<dbReference type="InterPro" id="IPR024319">
    <property type="entry name" value="ATPase_expression_mit"/>
</dbReference>
<dbReference type="InterPro" id="IPR002885">
    <property type="entry name" value="PPR_rpt"/>
</dbReference>
<dbReference type="VEuPathDB" id="FungiDB:SI65_06841"/>
<protein>
    <recommendedName>
        <fullName evidence="6">ATPase expression protein 2, mitochondrial</fullName>
    </recommendedName>
</protein>
<name>A0A1E3BAP0_ASPCR</name>
<dbReference type="STRING" id="573508.A0A1E3BAP0"/>
<evidence type="ECO:0000313" key="5">
    <source>
        <dbReference type="Proteomes" id="UP000094569"/>
    </source>
</evidence>
<evidence type="ECO:0008006" key="6">
    <source>
        <dbReference type="Google" id="ProtNLM"/>
    </source>
</evidence>
<evidence type="ECO:0000313" key="4">
    <source>
        <dbReference type="EMBL" id="ODM18053.1"/>
    </source>
</evidence>
<dbReference type="Gene3D" id="1.25.40.10">
    <property type="entry name" value="Tetratricopeptide repeat domain"/>
    <property type="match status" value="1"/>
</dbReference>
<dbReference type="InterPro" id="IPR011990">
    <property type="entry name" value="TPR-like_helical_dom_sf"/>
</dbReference>
<sequence length="662" mass="75496">MSYRYALLASARRFSTSTIRYSTNFSIHKERKTTAAAVETQYGSNWGDAKPQNGGKFALAQFSGPLDGPQPGYKTEAEREDQFYQVIQNAQPDQVMDAMRDFRYAGMVASMPQNTFVGALHLLSPGYFIDPYREIHRPLHPSTVQAKGYKSLASIFDEFVNNIAAIVQLRQSAGHHLDLAEYTHLLGCARAIGDGVMANRIWYGMKENEVDPDVQCYNYYMEAKAWDGAYTGREKYNLRVTPFAYRKRRFVDPNEGWQGYGTAGRSVRKEVLDIFNEMTEAGHQGNEATFVNVILACGRVGHLRGIKNVLKTAWNIDVDALLAEPDNSKLPLATTYDPSSPLHPSSRLLFAVAHALGTNNNIPAALRTIEFIAQAYNLPVPKKVWLELFERAFVLSRPRFGPDARRNAKGKVPYDLLNGMYHTMISAPYNVRPTIQIHHMLAKTAWDRDRLSEFLQHVRAAYNVLVETRQKRKKARYIIEEYLCALHTHTNPQQRNEILNSPSLADAVHNYDILRLRAAQQTMIIERLARLLVINNRWTGRNNPVWERCLLPRAVEEWQDFLPESFNYPTRGGLVQFRGKTRWGEAYVNYHDRVPMRRRIAGDPCADEQVDGVEPREVDDDFFWERCRQAFSSVDFDSPPLSRLFWGCGAPRFEDAGAGDAK</sequence>
<proteinExistence type="predicted"/>
<dbReference type="EMBL" id="JXNT01000007">
    <property type="protein sequence ID" value="ODM18053.1"/>
    <property type="molecule type" value="Genomic_DNA"/>
</dbReference>
<dbReference type="Pfam" id="PF13812">
    <property type="entry name" value="PPR_3"/>
    <property type="match status" value="1"/>
</dbReference>
<dbReference type="Proteomes" id="UP000094569">
    <property type="component" value="Unassembled WGS sequence"/>
</dbReference>
<reference evidence="4 5" key="1">
    <citation type="journal article" date="2016" name="BMC Genomics">
        <title>Comparative genomic and transcriptomic analyses of the Fuzhuan brick tea-fermentation fungus Aspergillus cristatus.</title>
        <authorList>
            <person name="Ge Y."/>
            <person name="Wang Y."/>
            <person name="Liu Y."/>
            <person name="Tan Y."/>
            <person name="Ren X."/>
            <person name="Zhang X."/>
            <person name="Hyde K.D."/>
            <person name="Liu Y."/>
            <person name="Liu Z."/>
        </authorList>
    </citation>
    <scope>NUCLEOTIDE SEQUENCE [LARGE SCALE GENOMIC DNA]</scope>
    <source>
        <strain evidence="4 5">GZAAS20.1005</strain>
    </source>
</reference>